<dbReference type="EMBL" id="CM029046">
    <property type="protein sequence ID" value="KAG2589440.1"/>
    <property type="molecule type" value="Genomic_DNA"/>
</dbReference>
<evidence type="ECO:0000256" key="1">
    <source>
        <dbReference type="SAM" id="MobiDB-lite"/>
    </source>
</evidence>
<evidence type="ECO:0000313" key="3">
    <source>
        <dbReference type="Proteomes" id="UP000823388"/>
    </source>
</evidence>
<evidence type="ECO:0000313" key="2">
    <source>
        <dbReference type="EMBL" id="KAG2589440.1"/>
    </source>
</evidence>
<dbReference type="AlphaFoldDB" id="A0A8T0RVD0"/>
<feature type="region of interest" description="Disordered" evidence="1">
    <location>
        <begin position="33"/>
        <end position="63"/>
    </location>
</feature>
<accession>A0A8T0RVD0</accession>
<protein>
    <submittedName>
        <fullName evidence="2">Uncharacterized protein</fullName>
    </submittedName>
</protein>
<comment type="caution">
    <text evidence="2">The sequence shown here is derived from an EMBL/GenBank/DDBJ whole genome shotgun (WGS) entry which is preliminary data.</text>
</comment>
<reference evidence="2" key="1">
    <citation type="submission" date="2020-05" db="EMBL/GenBank/DDBJ databases">
        <title>WGS assembly of Panicum virgatum.</title>
        <authorList>
            <person name="Lovell J.T."/>
            <person name="Jenkins J."/>
            <person name="Shu S."/>
            <person name="Juenger T.E."/>
            <person name="Schmutz J."/>
        </authorList>
    </citation>
    <scope>NUCLEOTIDE SEQUENCE</scope>
    <source>
        <strain evidence="2">AP13</strain>
    </source>
</reference>
<name>A0A8T0RVD0_PANVG</name>
<dbReference type="Proteomes" id="UP000823388">
    <property type="component" value="Chromosome 5N"/>
</dbReference>
<organism evidence="2 3">
    <name type="scientific">Panicum virgatum</name>
    <name type="common">Blackwell switchgrass</name>
    <dbReference type="NCBI Taxonomy" id="38727"/>
    <lineage>
        <taxon>Eukaryota</taxon>
        <taxon>Viridiplantae</taxon>
        <taxon>Streptophyta</taxon>
        <taxon>Embryophyta</taxon>
        <taxon>Tracheophyta</taxon>
        <taxon>Spermatophyta</taxon>
        <taxon>Magnoliopsida</taxon>
        <taxon>Liliopsida</taxon>
        <taxon>Poales</taxon>
        <taxon>Poaceae</taxon>
        <taxon>PACMAD clade</taxon>
        <taxon>Panicoideae</taxon>
        <taxon>Panicodae</taxon>
        <taxon>Paniceae</taxon>
        <taxon>Panicinae</taxon>
        <taxon>Panicum</taxon>
        <taxon>Panicum sect. Hiantes</taxon>
    </lineage>
</organism>
<keyword evidence="3" id="KW-1185">Reference proteome</keyword>
<sequence>MPPIPPPPKSSLRAPPGARLPLFALRALPGACPLRPQAPPPRLRGERRRRRCTRPTLLPPFRPRATLVPRHLAKRSAIGSSSCLGWTGRRRGGLAVRGPAGAAGALAPRGFYPFPSILPSEAYGRPLQ</sequence>
<gene>
    <name evidence="2" type="ORF">PVAP13_5NG251981</name>
</gene>
<proteinExistence type="predicted"/>